<dbReference type="Gene3D" id="1.20.1250.20">
    <property type="entry name" value="MFS general substrate transporter like domains"/>
    <property type="match status" value="2"/>
</dbReference>
<evidence type="ECO:0000259" key="6">
    <source>
        <dbReference type="PROSITE" id="PS50850"/>
    </source>
</evidence>
<keyword evidence="2 5" id="KW-0812">Transmembrane</keyword>
<dbReference type="PANTHER" id="PTHR23528">
    <property type="match status" value="1"/>
</dbReference>
<protein>
    <submittedName>
        <fullName evidence="7">MFS transporter</fullName>
    </submittedName>
</protein>
<evidence type="ECO:0000256" key="1">
    <source>
        <dbReference type="ARBA" id="ARBA00004651"/>
    </source>
</evidence>
<sequence length="438" mass="44846">MKTFLTGRRAPVVTEGAVTTEPPAPGTAELPGYSTGFAVRLVAAQFLISLALFTPVTVSLSLRVGQLDPDGKSSSLSTVLAVGGFLALIGGPLFGALSDRTTSRFGRRRPWVIGGMAAGLGGLLITGLAQSVAVLGIGWAITQLGINATLSALHAVLADRVPEQARGRVAGAVGMMTYVAMVAGAVTAQALDGSPLLLFTGPGVLGLAGAALITRGLRGDPPADAGTLPPFALGAFFRSFWVSPRRYPDFAWNFAGRFLVFVGVSSVTGYQLYFAEDQLGQSTDQATGTVAAGMTVMTVGAVVGSLVFGWLSDRTQRRKFCVYTGTAILAAGIALLVAAHSTGVFLLAVTVFGIGMGAYLAVDTAIAITTLPRAEDAAKDLGVLNVANALPQSLVPAIAPLLLGIASDDGTNYQALYLFSAVAAAAGAVALRFIRSVR</sequence>
<reference evidence="7 8" key="1">
    <citation type="submission" date="2024-09" db="EMBL/GenBank/DDBJ databases">
        <authorList>
            <person name="Sun Q."/>
            <person name="Mori K."/>
        </authorList>
    </citation>
    <scope>NUCLEOTIDE SEQUENCE [LARGE SCALE GENOMIC DNA]</scope>
    <source>
        <strain evidence="7 8">JCM 6917</strain>
    </source>
</reference>
<dbReference type="EMBL" id="JBHMCY010000012">
    <property type="protein sequence ID" value="MFB9462842.1"/>
    <property type="molecule type" value="Genomic_DNA"/>
</dbReference>
<dbReference type="InterPro" id="IPR011701">
    <property type="entry name" value="MFS"/>
</dbReference>
<feature type="transmembrane region" description="Helical" evidence="5">
    <location>
        <begin position="169"/>
        <end position="190"/>
    </location>
</feature>
<feature type="transmembrane region" description="Helical" evidence="5">
    <location>
        <begin position="37"/>
        <end position="58"/>
    </location>
</feature>
<feature type="transmembrane region" description="Helical" evidence="5">
    <location>
        <begin position="136"/>
        <end position="157"/>
    </location>
</feature>
<feature type="transmembrane region" description="Helical" evidence="5">
    <location>
        <begin position="196"/>
        <end position="213"/>
    </location>
</feature>
<organism evidence="7 8">
    <name type="scientific">Streptomyces cinereospinus</name>
    <dbReference type="NCBI Taxonomy" id="285561"/>
    <lineage>
        <taxon>Bacteria</taxon>
        <taxon>Bacillati</taxon>
        <taxon>Actinomycetota</taxon>
        <taxon>Actinomycetes</taxon>
        <taxon>Kitasatosporales</taxon>
        <taxon>Streptomycetaceae</taxon>
        <taxon>Streptomyces</taxon>
    </lineage>
</organism>
<comment type="caution">
    <text evidence="7">The sequence shown here is derived from an EMBL/GenBank/DDBJ whole genome shotgun (WGS) entry which is preliminary data.</text>
</comment>
<dbReference type="SUPFAM" id="SSF103473">
    <property type="entry name" value="MFS general substrate transporter"/>
    <property type="match status" value="1"/>
</dbReference>
<accession>A0ABV5MY23</accession>
<keyword evidence="3 5" id="KW-1133">Transmembrane helix</keyword>
<name>A0ABV5MY23_9ACTN</name>
<evidence type="ECO:0000313" key="7">
    <source>
        <dbReference type="EMBL" id="MFB9462842.1"/>
    </source>
</evidence>
<comment type="subcellular location">
    <subcellularLocation>
        <location evidence="1">Cell membrane</location>
        <topology evidence="1">Multi-pass membrane protein</topology>
    </subcellularLocation>
</comment>
<dbReference type="PROSITE" id="PS50850">
    <property type="entry name" value="MFS"/>
    <property type="match status" value="1"/>
</dbReference>
<dbReference type="InterPro" id="IPR020846">
    <property type="entry name" value="MFS_dom"/>
</dbReference>
<keyword evidence="4 5" id="KW-0472">Membrane</keyword>
<feature type="transmembrane region" description="Helical" evidence="5">
    <location>
        <begin position="383"/>
        <end position="403"/>
    </location>
</feature>
<feature type="transmembrane region" description="Helical" evidence="5">
    <location>
        <begin position="415"/>
        <end position="434"/>
    </location>
</feature>
<dbReference type="Proteomes" id="UP001589709">
    <property type="component" value="Unassembled WGS sequence"/>
</dbReference>
<evidence type="ECO:0000256" key="5">
    <source>
        <dbReference type="SAM" id="Phobius"/>
    </source>
</evidence>
<dbReference type="CDD" id="cd06174">
    <property type="entry name" value="MFS"/>
    <property type="match status" value="1"/>
</dbReference>
<evidence type="ECO:0000256" key="3">
    <source>
        <dbReference type="ARBA" id="ARBA00022989"/>
    </source>
</evidence>
<feature type="transmembrane region" description="Helical" evidence="5">
    <location>
        <begin position="286"/>
        <end position="308"/>
    </location>
</feature>
<dbReference type="InterPro" id="IPR036259">
    <property type="entry name" value="MFS_trans_sf"/>
</dbReference>
<evidence type="ECO:0000313" key="8">
    <source>
        <dbReference type="Proteomes" id="UP001589709"/>
    </source>
</evidence>
<gene>
    <name evidence="7" type="ORF">ACFF45_09010</name>
</gene>
<dbReference type="Pfam" id="PF07690">
    <property type="entry name" value="MFS_1"/>
    <property type="match status" value="1"/>
</dbReference>
<dbReference type="PROSITE" id="PS00872">
    <property type="entry name" value="NA_GALACTOSIDE_SYMP"/>
    <property type="match status" value="1"/>
</dbReference>
<feature type="domain" description="Major facilitator superfamily (MFS) profile" evidence="6">
    <location>
        <begin position="1"/>
        <end position="438"/>
    </location>
</feature>
<keyword evidence="8" id="KW-1185">Reference proteome</keyword>
<evidence type="ECO:0000256" key="2">
    <source>
        <dbReference type="ARBA" id="ARBA00022692"/>
    </source>
</evidence>
<evidence type="ECO:0000256" key="4">
    <source>
        <dbReference type="ARBA" id="ARBA00023136"/>
    </source>
</evidence>
<feature type="transmembrane region" description="Helical" evidence="5">
    <location>
        <begin position="254"/>
        <end position="274"/>
    </location>
</feature>
<dbReference type="PANTHER" id="PTHR23528:SF1">
    <property type="entry name" value="MAJOR FACILITATOR SUPERFAMILY (MFS) PROFILE DOMAIN-CONTAINING PROTEIN"/>
    <property type="match status" value="1"/>
</dbReference>
<feature type="transmembrane region" description="Helical" evidence="5">
    <location>
        <begin position="320"/>
        <end position="339"/>
    </location>
</feature>
<feature type="transmembrane region" description="Helical" evidence="5">
    <location>
        <begin position="345"/>
        <end position="371"/>
    </location>
</feature>
<dbReference type="InterPro" id="IPR018043">
    <property type="entry name" value="Na/Gal_symport_CS"/>
</dbReference>
<proteinExistence type="predicted"/>
<feature type="transmembrane region" description="Helical" evidence="5">
    <location>
        <begin position="78"/>
        <end position="98"/>
    </location>
</feature>
<feature type="transmembrane region" description="Helical" evidence="5">
    <location>
        <begin position="110"/>
        <end position="130"/>
    </location>
</feature>
<dbReference type="RefSeq" id="WP_381344318.1">
    <property type="nucleotide sequence ID" value="NZ_JBHMCY010000012.1"/>
</dbReference>